<evidence type="ECO:0000313" key="1">
    <source>
        <dbReference type="EnsemblMetazoa" id="tetur06g04840.1"/>
    </source>
</evidence>
<protein>
    <submittedName>
        <fullName evidence="1">Uncharacterized protein</fullName>
    </submittedName>
</protein>
<dbReference type="Proteomes" id="UP000015104">
    <property type="component" value="Unassembled WGS sequence"/>
</dbReference>
<dbReference type="AlphaFoldDB" id="T1K7M7"/>
<name>T1K7M7_TETUR</name>
<sequence>MYLLDNKASTRHGIRLTDNLKQCGPIVCTFWSGHHITTGTIVKVKLET</sequence>
<reference evidence="1" key="2">
    <citation type="submission" date="2015-06" db="UniProtKB">
        <authorList>
            <consortium name="EnsemblMetazoa"/>
        </authorList>
    </citation>
    <scope>IDENTIFICATION</scope>
</reference>
<organism evidence="1 2">
    <name type="scientific">Tetranychus urticae</name>
    <name type="common">Two-spotted spider mite</name>
    <dbReference type="NCBI Taxonomy" id="32264"/>
    <lineage>
        <taxon>Eukaryota</taxon>
        <taxon>Metazoa</taxon>
        <taxon>Ecdysozoa</taxon>
        <taxon>Arthropoda</taxon>
        <taxon>Chelicerata</taxon>
        <taxon>Arachnida</taxon>
        <taxon>Acari</taxon>
        <taxon>Acariformes</taxon>
        <taxon>Trombidiformes</taxon>
        <taxon>Prostigmata</taxon>
        <taxon>Eleutherengona</taxon>
        <taxon>Raphignathae</taxon>
        <taxon>Tetranychoidea</taxon>
        <taxon>Tetranychidae</taxon>
        <taxon>Tetranychus</taxon>
    </lineage>
</organism>
<evidence type="ECO:0000313" key="2">
    <source>
        <dbReference type="Proteomes" id="UP000015104"/>
    </source>
</evidence>
<dbReference type="EMBL" id="CAEY01001807">
    <property type="status" value="NOT_ANNOTATED_CDS"/>
    <property type="molecule type" value="Genomic_DNA"/>
</dbReference>
<proteinExistence type="predicted"/>
<reference evidence="2" key="1">
    <citation type="submission" date="2011-08" db="EMBL/GenBank/DDBJ databases">
        <authorList>
            <person name="Rombauts S."/>
        </authorList>
    </citation>
    <scope>NUCLEOTIDE SEQUENCE</scope>
    <source>
        <strain evidence="2">London</strain>
    </source>
</reference>
<accession>T1K7M7</accession>
<dbReference type="HOGENOM" id="CLU_3160578_0_0_1"/>
<keyword evidence="2" id="KW-1185">Reference proteome</keyword>
<dbReference type="EnsemblMetazoa" id="tetur06g04840.1">
    <property type="protein sequence ID" value="tetur06g04840.1"/>
    <property type="gene ID" value="tetur06g04840"/>
</dbReference>